<dbReference type="EMBL" id="JANVFT010000035">
    <property type="protein sequence ID" value="KAJ4493272.1"/>
    <property type="molecule type" value="Genomic_DNA"/>
</dbReference>
<accession>A0ABQ8VJ35</accession>
<sequence>MNSNSGYSDVHGVVPSSICRIPYDRIELRSSTTPRPASVDRRILSSPGAFRTPRATVRTSPYHNSRSLSPDPSFKPTSIAVELTSCDHSTSSDTRFEDMPTLANSQPRIISTRSASFGVEKTAGQDGLGDESDSDDKIAKPLGEVGKPSRGGYNLRIKLGWADDRFDDVEKFINGLIERKLNVLQPFAQQDPSDIKELQDVASRKIFPLVSRVLILYPSGFKKVPVSPRVSWLLGH</sequence>
<evidence type="ECO:0000256" key="1">
    <source>
        <dbReference type="SAM" id="MobiDB-lite"/>
    </source>
</evidence>
<proteinExistence type="predicted"/>
<dbReference type="Proteomes" id="UP001150217">
    <property type="component" value="Unassembled WGS sequence"/>
</dbReference>
<comment type="caution">
    <text evidence="2">The sequence shown here is derived from an EMBL/GenBank/DDBJ whole genome shotgun (WGS) entry which is preliminary data.</text>
</comment>
<protein>
    <submittedName>
        <fullName evidence="2">Uncharacterized protein</fullName>
    </submittedName>
</protein>
<feature type="region of interest" description="Disordered" evidence="1">
    <location>
        <begin position="121"/>
        <end position="145"/>
    </location>
</feature>
<organism evidence="2 3">
    <name type="scientific">Lentinula lateritia</name>
    <dbReference type="NCBI Taxonomy" id="40482"/>
    <lineage>
        <taxon>Eukaryota</taxon>
        <taxon>Fungi</taxon>
        <taxon>Dikarya</taxon>
        <taxon>Basidiomycota</taxon>
        <taxon>Agaricomycotina</taxon>
        <taxon>Agaricomycetes</taxon>
        <taxon>Agaricomycetidae</taxon>
        <taxon>Agaricales</taxon>
        <taxon>Marasmiineae</taxon>
        <taxon>Omphalotaceae</taxon>
        <taxon>Lentinula</taxon>
    </lineage>
</organism>
<reference evidence="2" key="1">
    <citation type="submission" date="2022-08" db="EMBL/GenBank/DDBJ databases">
        <title>A Global Phylogenomic Analysis of the Shiitake Genus Lentinula.</title>
        <authorList>
            <consortium name="DOE Joint Genome Institute"/>
            <person name="Sierra-Patev S."/>
            <person name="Min B."/>
            <person name="Naranjo-Ortiz M."/>
            <person name="Looney B."/>
            <person name="Konkel Z."/>
            <person name="Slot J.C."/>
            <person name="Sakamoto Y."/>
            <person name="Steenwyk J.L."/>
            <person name="Rokas A."/>
            <person name="Carro J."/>
            <person name="Camarero S."/>
            <person name="Ferreira P."/>
            <person name="Molpeceres G."/>
            <person name="Ruiz-Duenas F.J."/>
            <person name="Serrano A."/>
            <person name="Henrissat B."/>
            <person name="Drula E."/>
            <person name="Hughes K.W."/>
            <person name="Mata J.L."/>
            <person name="Ishikawa N.K."/>
            <person name="Vargas-Isla R."/>
            <person name="Ushijima S."/>
            <person name="Smith C.A."/>
            <person name="Ahrendt S."/>
            <person name="Andreopoulos W."/>
            <person name="He G."/>
            <person name="Labutti K."/>
            <person name="Lipzen A."/>
            <person name="Ng V."/>
            <person name="Riley R."/>
            <person name="Sandor L."/>
            <person name="Barry K."/>
            <person name="Martinez A.T."/>
            <person name="Xiao Y."/>
            <person name="Gibbons J.G."/>
            <person name="Terashima K."/>
            <person name="Grigoriev I.V."/>
            <person name="Hibbett D.S."/>
        </authorList>
    </citation>
    <scope>NUCLEOTIDE SEQUENCE</scope>
    <source>
        <strain evidence="2">RHP3577 ss4</strain>
    </source>
</reference>
<evidence type="ECO:0000313" key="3">
    <source>
        <dbReference type="Proteomes" id="UP001150217"/>
    </source>
</evidence>
<name>A0ABQ8VJ35_9AGAR</name>
<keyword evidence="3" id="KW-1185">Reference proteome</keyword>
<feature type="compositionally biased region" description="Polar residues" evidence="1">
    <location>
        <begin position="57"/>
        <end position="70"/>
    </location>
</feature>
<gene>
    <name evidence="2" type="ORF">C8R41DRAFT_919489</name>
</gene>
<evidence type="ECO:0000313" key="2">
    <source>
        <dbReference type="EMBL" id="KAJ4493272.1"/>
    </source>
</evidence>
<feature type="region of interest" description="Disordered" evidence="1">
    <location>
        <begin position="46"/>
        <end position="76"/>
    </location>
</feature>